<comment type="catalytic activity">
    <reaction evidence="8">
        <text>Endonucleolytic cleavage of RNA, removing extra 3' nucleotides from tRNA precursor, generating 3' termini of tRNAs. A 3'-hydroxy group is left at the tRNA terminus and a 5'-phosphoryl group is left at the trailer molecule.</text>
        <dbReference type="EC" id="3.1.26.11"/>
    </reaction>
</comment>
<dbReference type="CDD" id="cd07717">
    <property type="entry name" value="RNaseZ_ZiPD-like_MBL-fold"/>
    <property type="match status" value="1"/>
</dbReference>
<evidence type="ECO:0000259" key="9">
    <source>
        <dbReference type="Pfam" id="PF00753"/>
    </source>
</evidence>
<keyword evidence="3 8" id="KW-0540">Nuclease</keyword>
<protein>
    <recommendedName>
        <fullName evidence="8">Ribonuclease Z</fullName>
        <shortName evidence="8">RNase Z</shortName>
        <ecNumber evidence="8">3.1.26.11</ecNumber>
    </recommendedName>
    <alternativeName>
        <fullName evidence="8">tRNA 3 endonuclease</fullName>
    </alternativeName>
    <alternativeName>
        <fullName evidence="8">tRNase Z</fullName>
    </alternativeName>
</protein>
<feature type="binding site" evidence="8">
    <location>
        <position position="83"/>
    </location>
    <ligand>
        <name>Zn(2+)</name>
        <dbReference type="ChEBI" id="CHEBI:29105"/>
        <label>1</label>
        <note>catalytic</note>
    </ligand>
</feature>
<feature type="active site" description="Proton acceptor" evidence="8">
    <location>
        <position position="85"/>
    </location>
</feature>
<evidence type="ECO:0000313" key="12">
    <source>
        <dbReference type="Proteomes" id="UP000298860"/>
    </source>
</evidence>
<comment type="subunit">
    <text evidence="1 8">Homodimer.</text>
</comment>
<dbReference type="EMBL" id="BJFL01000004">
    <property type="protein sequence ID" value="GDY29713.1"/>
    <property type="molecule type" value="Genomic_DNA"/>
</dbReference>
<dbReference type="InterPro" id="IPR013471">
    <property type="entry name" value="RNase_Z/BN"/>
</dbReference>
<feature type="binding site" evidence="8">
    <location>
        <position position="226"/>
    </location>
    <ligand>
        <name>Zn(2+)</name>
        <dbReference type="ChEBI" id="CHEBI:29105"/>
        <label>2</label>
        <note>catalytic</note>
    </ligand>
</feature>
<gene>
    <name evidence="8 11" type="primary">rnz</name>
    <name evidence="11" type="ORF">GTS_13460</name>
</gene>
<feature type="binding site" evidence="8">
    <location>
        <position position="81"/>
    </location>
    <ligand>
        <name>Zn(2+)</name>
        <dbReference type="ChEBI" id="CHEBI:29105"/>
        <label>1</label>
        <note>catalytic</note>
    </ligand>
</feature>
<sequence length="323" mass="35146">MWWWDHRPSGAGLGSLAGVSVRELVVLGTASQVPGRRRNHNGYLLRWDGEGLLFDPGEGTQRQMLLAGVAANDITRICVSHFHGDHCLGLPGVVQRLSLDRVAHPVHAHYPASGGHFFARLRAASAFHETAEIREEPVDVDGPVASGAFGTLEARRLEHPVESFGYRLVEPDGRRIVPELLSRFGVSGPRVGELQRAGALEVAGRTVTLERVSVPRPGQRFAFVMDTRLCDGVYALAEGADLLVIESTFLAEDAGLAAEYGHLTAAQAAAVAAECGVRRLVLTHFSQRYPDPKRFAEEAAEVFDGDIVVAEDLTRVAVPRRRR</sequence>
<feature type="domain" description="Metallo-beta-lactamase" evidence="9">
    <location>
        <begin position="37"/>
        <end position="160"/>
    </location>
</feature>
<dbReference type="InterPro" id="IPR001279">
    <property type="entry name" value="Metallo-B-lactamas"/>
</dbReference>
<evidence type="ECO:0000256" key="5">
    <source>
        <dbReference type="ARBA" id="ARBA00022759"/>
    </source>
</evidence>
<evidence type="ECO:0000256" key="8">
    <source>
        <dbReference type="HAMAP-Rule" id="MF_01818"/>
    </source>
</evidence>
<keyword evidence="5 8" id="KW-0255">Endonuclease</keyword>
<dbReference type="GO" id="GO:0008270">
    <property type="term" value="F:zinc ion binding"/>
    <property type="evidence" value="ECO:0007669"/>
    <property type="project" value="UniProtKB-UniRule"/>
</dbReference>
<feature type="binding site" evidence="8">
    <location>
        <position position="284"/>
    </location>
    <ligand>
        <name>Zn(2+)</name>
        <dbReference type="ChEBI" id="CHEBI:29105"/>
        <label>2</label>
        <note>catalytic</note>
    </ligand>
</feature>
<keyword evidence="4 8" id="KW-0479">Metal-binding</keyword>
<dbReference type="Proteomes" id="UP000298860">
    <property type="component" value="Unassembled WGS sequence"/>
</dbReference>
<dbReference type="InterPro" id="IPR036866">
    <property type="entry name" value="RibonucZ/Hydroxyglut_hydro"/>
</dbReference>
<dbReference type="EC" id="3.1.26.11" evidence="8"/>
<dbReference type="Pfam" id="PF00753">
    <property type="entry name" value="Lactamase_B"/>
    <property type="match status" value="1"/>
</dbReference>
<dbReference type="SUPFAM" id="SSF56281">
    <property type="entry name" value="Metallo-hydrolase/oxidoreductase"/>
    <property type="match status" value="1"/>
</dbReference>
<keyword evidence="12" id="KW-1185">Reference proteome</keyword>
<evidence type="ECO:0000256" key="4">
    <source>
        <dbReference type="ARBA" id="ARBA00022723"/>
    </source>
</evidence>
<evidence type="ECO:0000313" key="11">
    <source>
        <dbReference type="EMBL" id="GDY29713.1"/>
    </source>
</evidence>
<organism evidence="11 12">
    <name type="scientific">Gandjariella thermophila</name>
    <dbReference type="NCBI Taxonomy" id="1931992"/>
    <lineage>
        <taxon>Bacteria</taxon>
        <taxon>Bacillati</taxon>
        <taxon>Actinomycetota</taxon>
        <taxon>Actinomycetes</taxon>
        <taxon>Pseudonocardiales</taxon>
        <taxon>Pseudonocardiaceae</taxon>
        <taxon>Gandjariella</taxon>
    </lineage>
</organism>
<feature type="binding site" evidence="8">
    <location>
        <position position="159"/>
    </location>
    <ligand>
        <name>Zn(2+)</name>
        <dbReference type="ChEBI" id="CHEBI:29105"/>
        <label>1</label>
        <note>catalytic</note>
    </ligand>
</feature>
<comment type="similarity">
    <text evidence="8">Belongs to the RNase Z family.</text>
</comment>
<evidence type="ECO:0000259" key="10">
    <source>
        <dbReference type="Pfam" id="PF12706"/>
    </source>
</evidence>
<dbReference type="GO" id="GO:0042781">
    <property type="term" value="F:3'-tRNA processing endoribonuclease activity"/>
    <property type="evidence" value="ECO:0007669"/>
    <property type="project" value="UniProtKB-UniRule"/>
</dbReference>
<keyword evidence="2 8" id="KW-0819">tRNA processing</keyword>
<proteinExistence type="inferred from homology"/>
<dbReference type="AlphaFoldDB" id="A0A4D4J713"/>
<comment type="cofactor">
    <cofactor evidence="8">
        <name>Zn(2+)</name>
        <dbReference type="ChEBI" id="CHEBI:29105"/>
    </cofactor>
    <text evidence="8">Binds 2 Zn(2+) ions.</text>
</comment>
<feature type="binding site" evidence="8">
    <location>
        <position position="226"/>
    </location>
    <ligand>
        <name>Zn(2+)</name>
        <dbReference type="ChEBI" id="CHEBI:29105"/>
        <label>1</label>
        <note>catalytic</note>
    </ligand>
</feature>
<evidence type="ECO:0000256" key="7">
    <source>
        <dbReference type="ARBA" id="ARBA00022833"/>
    </source>
</evidence>
<dbReference type="Gene3D" id="3.60.15.10">
    <property type="entry name" value="Ribonuclease Z/Hydroxyacylglutathione hydrolase-like"/>
    <property type="match status" value="1"/>
</dbReference>
<accession>A0A4D4J713</accession>
<evidence type="ECO:0000256" key="6">
    <source>
        <dbReference type="ARBA" id="ARBA00022801"/>
    </source>
</evidence>
<comment type="caution">
    <text evidence="11">The sequence shown here is derived from an EMBL/GenBank/DDBJ whole genome shotgun (WGS) entry which is preliminary data.</text>
</comment>
<dbReference type="PANTHER" id="PTHR46018:SF2">
    <property type="entry name" value="ZINC PHOSPHODIESTERASE ELAC PROTEIN 1"/>
    <property type="match status" value="1"/>
</dbReference>
<keyword evidence="6 8" id="KW-0378">Hydrolase</keyword>
<dbReference type="HAMAP" id="MF_01818">
    <property type="entry name" value="RNase_Z_BN"/>
    <property type="match status" value="1"/>
</dbReference>
<comment type="function">
    <text evidence="8">Zinc phosphodiesterase, which displays some tRNA 3'-processing endonuclease activity. Probably involved in tRNA maturation, by removing a 3'-trailer from precursor tRNA.</text>
</comment>
<dbReference type="Pfam" id="PF12706">
    <property type="entry name" value="Lactamase_B_2"/>
    <property type="match status" value="1"/>
</dbReference>
<name>A0A4D4J713_9PSEU</name>
<feature type="domain" description="Metallo-beta-lactamase" evidence="10">
    <location>
        <begin position="214"/>
        <end position="285"/>
    </location>
</feature>
<evidence type="ECO:0000256" key="1">
    <source>
        <dbReference type="ARBA" id="ARBA00011738"/>
    </source>
</evidence>
<dbReference type="NCBIfam" id="NF000805">
    <property type="entry name" value="PRK00055.2-3"/>
    <property type="match status" value="1"/>
</dbReference>
<feature type="binding site" evidence="8">
    <location>
        <position position="86"/>
    </location>
    <ligand>
        <name>Zn(2+)</name>
        <dbReference type="ChEBI" id="CHEBI:29105"/>
        <label>2</label>
        <note>catalytic</note>
    </ligand>
</feature>
<evidence type="ECO:0000256" key="3">
    <source>
        <dbReference type="ARBA" id="ARBA00022722"/>
    </source>
</evidence>
<dbReference type="PANTHER" id="PTHR46018">
    <property type="entry name" value="ZINC PHOSPHODIESTERASE ELAC PROTEIN 1"/>
    <property type="match status" value="1"/>
</dbReference>
<reference evidence="12" key="1">
    <citation type="submission" date="2019-04" db="EMBL/GenBank/DDBJ databases">
        <title>Draft genome sequence of Pseudonocardiaceae bacterium SL3-2-4.</title>
        <authorList>
            <person name="Ningsih F."/>
            <person name="Yokota A."/>
            <person name="Sakai Y."/>
            <person name="Nanatani K."/>
            <person name="Yabe S."/>
            <person name="Oetari A."/>
            <person name="Sjamsuridzal W."/>
        </authorList>
    </citation>
    <scope>NUCLEOTIDE SEQUENCE [LARGE SCALE GENOMIC DNA]</scope>
    <source>
        <strain evidence="12">SL3-2-4</strain>
    </source>
</reference>
<keyword evidence="7 8" id="KW-0862">Zinc</keyword>
<feature type="binding site" evidence="8">
    <location>
        <position position="85"/>
    </location>
    <ligand>
        <name>Zn(2+)</name>
        <dbReference type="ChEBI" id="CHEBI:29105"/>
        <label>2</label>
        <note>catalytic</note>
    </ligand>
</feature>
<evidence type="ECO:0000256" key="2">
    <source>
        <dbReference type="ARBA" id="ARBA00022694"/>
    </source>
</evidence>